<evidence type="ECO:0000256" key="9">
    <source>
        <dbReference type="SAM" id="MobiDB-lite"/>
    </source>
</evidence>
<evidence type="ECO:0000313" key="11">
    <source>
        <dbReference type="EMBL" id="CAJ0579380.1"/>
    </source>
</evidence>
<dbReference type="InterPro" id="IPR001752">
    <property type="entry name" value="Kinesin_motor_dom"/>
</dbReference>
<feature type="coiled-coil region" evidence="8">
    <location>
        <begin position="465"/>
        <end position="738"/>
    </location>
</feature>
<dbReference type="PANTHER" id="PTHR47968">
    <property type="entry name" value="CENTROMERE PROTEIN E"/>
    <property type="match status" value="1"/>
</dbReference>
<evidence type="ECO:0000256" key="6">
    <source>
        <dbReference type="ARBA" id="ARBA00023212"/>
    </source>
</evidence>
<feature type="domain" description="Kinesin motor" evidence="10">
    <location>
        <begin position="5"/>
        <end position="328"/>
    </location>
</feature>
<feature type="region of interest" description="Disordered" evidence="9">
    <location>
        <begin position="1367"/>
        <end position="1417"/>
    </location>
</feature>
<dbReference type="PANTHER" id="PTHR47968:SF75">
    <property type="entry name" value="CENTROMERE-ASSOCIATED PROTEIN E"/>
    <property type="match status" value="1"/>
</dbReference>
<evidence type="ECO:0000256" key="7">
    <source>
        <dbReference type="PROSITE-ProRule" id="PRU00283"/>
    </source>
</evidence>
<feature type="compositionally biased region" description="Polar residues" evidence="9">
    <location>
        <begin position="1116"/>
        <end position="1134"/>
    </location>
</feature>
<feature type="compositionally biased region" description="Basic and acidic residues" evidence="9">
    <location>
        <begin position="1367"/>
        <end position="1378"/>
    </location>
</feature>
<sequence>MAQESIRVICRMLAPDGSATPGIRVKNRQVETIEPAGTYTFDGPIGMRNTSQKEIYEMLARRVVDGVTIGYNGTVFAYGQTGSGKTHTMVGPSEIANLAEIAEEDCGIIPQAIKQLFSFVQLKTKELGSGAFNSLIEVQYLQLYQEVWYDLLNGNELVKPRGGVIAASRHTVICAADALKLLQNGWSSRQTAETAMNRTSSRSHCVFVLDLTTENLNDELVLRSSARLNLVDLAGSERVAHTGTQYGSEQFKEGVAINQSLSVLSNVIRQLSKGASFVNYRDSQLTLFLKDSLAGSARTAILVTARNEKDHIANTVSTLNFASCCRNIKSKLNANVKVTGESVLALNNKVNRLNQELINQRTTITNEMEQRYAQMSEDYRVLKESHGALERRLAATDEKCRLQQDKMAIFASPVRRQADTPQAKLRRRTMFAPADVVDRAQGNRLLSFDNDEYPEHMRYAENAARMEADNDKDDAEMLNNQLQQKLDELETELCQRSSTITELQQKCAAGEEQHRAELEALQKNMSRAAEEANEAKANADRLKTEWATYRLTAGRDLDHLRDQNKAAMQRIEEMEEEREELRVAKERLEASLHKANENAQKSLDEERKHHKMKLEELIKSHEAELKKERARLDKMEELHRKTIQGLELNLKRQIDEKDAAGKRQTIDFQNEANIFRDRVENLETQLTEVKKQLVDNKNAQSRAQDDLKAKLDEIAEERDQYEQQYREKEGEALAEKSRADELKALLDVSEHGHRAAVKECEEWRKKVVEQVGHSNPNQKISMMQKMNDELGVLKRKFAATTAALDRANKVLLDNALPIVRVPRSCNNKENVPPSLLRAPNLKMTDDDVWDDFRLDAADEPPTNAEVGYDGPTTDISAPGFEANPAGEDNRNEFLAADQTQLPMSVDLGEDFSMDQDDKASCDSDIAHLIELSQLRSRAESEERLVATPPAKSRSYPALPAEEPVVAFTADANEIVDLGYDPYADMDGSDEGYHIPIDGYGHNAIGGRDTEDGSSTPSLAGEKPLGDEEIFLPNTPRYDLLTPGHTSDSQSSIERDSIDPQAYYRGMAPVDGRPAETTTEAQWAGHIPTAQLVHLQQMAPQGYGNRCPSTDYKEEVNQQPCAGSKEISNPESTPTEPNPAPQFAAANTIVGNQDIFLNQQPDYDDDDNDGPPAQKPAVSGFASSFCRNLDLASTPSLQSTAQKPPSESGTASSAGIPVALRPLGAEDVQPRSAFISGFPADIPSPAPVIPSIVPVNMASPAKDAGTTFATKWLTQQQPASPAAAVFQNLQGNERPWQALNKQPAPQHAPLIKAPAQPVTPAASEQPQQSAPAPDALVFRNYLAGGAKPVSRPSALYEMMAGCGLPKEVPKWQQPEKKDTSPVFNKNLDLPELSDSEFEGQEDGDEPETDDEFTPFKNSKERTKNNLRVWFQKGPTMPSSAPVTADVSVGEPRLVDSSLHIYTSTDWKTGVWVKSVDKGGKQRELVIYQRNRPESVQLLTTEYGFFTKRKIYWRRTNDERIEMHVCPAPSPLNHSFQINPQRCFSIYVVGVFGMYDLEKWAIYLKDDGESPLRHEKFIIWTDEFGILRPTFESIRSFHNTMMASLCPLQLCSLQIRVDFRRNGADEVLVFSEPSIINFNAMSKRLTVHTSLPRDVQRHRNLRFDCLRFEPPASGAPNEPLYYFNSRASPDLEFVCVRNLASPDMDQLLLDGHPRFHGLFYPDGQAVQPGKRLRMRGLIVGAKDWIMKVSEGQLVEQYRLHEELVASRRIAFGDDADDARC</sequence>
<dbReference type="PROSITE" id="PS00411">
    <property type="entry name" value="KINESIN_MOTOR_1"/>
    <property type="match status" value="1"/>
</dbReference>
<dbReference type="GO" id="GO:0007018">
    <property type="term" value="P:microtubule-based movement"/>
    <property type="evidence" value="ECO:0007669"/>
    <property type="project" value="InterPro"/>
</dbReference>
<keyword evidence="4 8" id="KW-0175">Coiled coil</keyword>
<evidence type="ECO:0000256" key="4">
    <source>
        <dbReference type="ARBA" id="ARBA00023054"/>
    </source>
</evidence>
<keyword evidence="2 7" id="KW-0547">Nucleotide-binding</keyword>
<reference evidence="11" key="1">
    <citation type="submission" date="2023-06" db="EMBL/GenBank/DDBJ databases">
        <authorList>
            <person name="Delattre M."/>
        </authorList>
    </citation>
    <scope>NUCLEOTIDE SEQUENCE</scope>
    <source>
        <strain evidence="11">AF72</strain>
    </source>
</reference>
<organism evidence="11 12">
    <name type="scientific">Mesorhabditis spiculigera</name>
    <dbReference type="NCBI Taxonomy" id="96644"/>
    <lineage>
        <taxon>Eukaryota</taxon>
        <taxon>Metazoa</taxon>
        <taxon>Ecdysozoa</taxon>
        <taxon>Nematoda</taxon>
        <taxon>Chromadorea</taxon>
        <taxon>Rhabditida</taxon>
        <taxon>Rhabditina</taxon>
        <taxon>Rhabditomorpha</taxon>
        <taxon>Rhabditoidea</taxon>
        <taxon>Rhabditidae</taxon>
        <taxon>Mesorhabditinae</taxon>
        <taxon>Mesorhabditis</taxon>
    </lineage>
</organism>
<dbReference type="InterPro" id="IPR019821">
    <property type="entry name" value="Kinesin_motor_CS"/>
</dbReference>
<dbReference type="GO" id="GO:0005856">
    <property type="term" value="C:cytoskeleton"/>
    <property type="evidence" value="ECO:0007669"/>
    <property type="project" value="UniProtKB-SubCell"/>
</dbReference>
<dbReference type="EMBL" id="CATQJA010002656">
    <property type="protein sequence ID" value="CAJ0579380.1"/>
    <property type="molecule type" value="Genomic_DNA"/>
</dbReference>
<gene>
    <name evidence="11" type="ORF">MSPICULIGERA_LOCUS17599</name>
</gene>
<dbReference type="SMART" id="SM00129">
    <property type="entry name" value="KISc"/>
    <property type="match status" value="1"/>
</dbReference>
<dbReference type="PROSITE" id="PS50067">
    <property type="entry name" value="KINESIN_MOTOR_2"/>
    <property type="match status" value="1"/>
</dbReference>
<evidence type="ECO:0000256" key="2">
    <source>
        <dbReference type="ARBA" id="ARBA00022741"/>
    </source>
</evidence>
<proteinExistence type="inferred from homology"/>
<evidence type="ECO:0000256" key="8">
    <source>
        <dbReference type="SAM" id="Coils"/>
    </source>
</evidence>
<comment type="subcellular location">
    <subcellularLocation>
        <location evidence="1">Cytoplasm</location>
        <location evidence="1">Cytoskeleton</location>
    </subcellularLocation>
</comment>
<name>A0AA36GBF8_9BILA</name>
<feature type="non-terminal residue" evidence="11">
    <location>
        <position position="1778"/>
    </location>
</feature>
<dbReference type="PRINTS" id="PR00380">
    <property type="entry name" value="KINESINHEAVY"/>
</dbReference>
<dbReference type="InterPro" id="IPR027417">
    <property type="entry name" value="P-loop_NTPase"/>
</dbReference>
<evidence type="ECO:0000313" key="12">
    <source>
        <dbReference type="Proteomes" id="UP001177023"/>
    </source>
</evidence>
<evidence type="ECO:0000259" key="10">
    <source>
        <dbReference type="PROSITE" id="PS50067"/>
    </source>
</evidence>
<feature type="region of interest" description="Disordered" evidence="9">
    <location>
        <begin position="1103"/>
        <end position="1142"/>
    </location>
</feature>
<keyword evidence="6" id="KW-0206">Cytoskeleton</keyword>
<feature type="binding site" evidence="7">
    <location>
        <begin position="79"/>
        <end position="86"/>
    </location>
    <ligand>
        <name>ATP</name>
        <dbReference type="ChEBI" id="CHEBI:30616"/>
    </ligand>
</feature>
<feature type="region of interest" description="Disordered" evidence="9">
    <location>
        <begin position="1002"/>
        <end position="1079"/>
    </location>
</feature>
<evidence type="ECO:0000256" key="3">
    <source>
        <dbReference type="ARBA" id="ARBA00022840"/>
    </source>
</evidence>
<feature type="region of interest" description="Disordered" evidence="9">
    <location>
        <begin position="1157"/>
        <end position="1178"/>
    </location>
</feature>
<comment type="similarity">
    <text evidence="7">Belongs to the TRAFAC class myosin-kinesin ATPase superfamily. Kinesin family.</text>
</comment>
<feature type="compositionally biased region" description="Acidic residues" evidence="9">
    <location>
        <begin position="1390"/>
        <end position="1411"/>
    </location>
</feature>
<keyword evidence="5 7" id="KW-0505">Motor protein</keyword>
<dbReference type="GO" id="GO:0008017">
    <property type="term" value="F:microtubule binding"/>
    <property type="evidence" value="ECO:0007669"/>
    <property type="project" value="InterPro"/>
</dbReference>
<dbReference type="Pfam" id="PF00225">
    <property type="entry name" value="Kinesin"/>
    <property type="match status" value="1"/>
</dbReference>
<dbReference type="Proteomes" id="UP001177023">
    <property type="component" value="Unassembled WGS sequence"/>
</dbReference>
<dbReference type="InterPro" id="IPR027640">
    <property type="entry name" value="Kinesin-like_fam"/>
</dbReference>
<dbReference type="SUPFAM" id="SSF52540">
    <property type="entry name" value="P-loop containing nucleoside triphosphate hydrolases"/>
    <property type="match status" value="1"/>
</dbReference>
<dbReference type="InterPro" id="IPR036961">
    <property type="entry name" value="Kinesin_motor_dom_sf"/>
</dbReference>
<dbReference type="GO" id="GO:0003777">
    <property type="term" value="F:microtubule motor activity"/>
    <property type="evidence" value="ECO:0007669"/>
    <property type="project" value="InterPro"/>
</dbReference>
<protein>
    <recommendedName>
        <fullName evidence="10">Kinesin motor domain-containing protein</fullName>
    </recommendedName>
</protein>
<dbReference type="Gene3D" id="3.40.850.10">
    <property type="entry name" value="Kinesin motor domain"/>
    <property type="match status" value="1"/>
</dbReference>
<evidence type="ECO:0000256" key="5">
    <source>
        <dbReference type="ARBA" id="ARBA00023175"/>
    </source>
</evidence>
<feature type="coiled-coil region" evidence="8">
    <location>
        <begin position="343"/>
        <end position="385"/>
    </location>
</feature>
<keyword evidence="12" id="KW-1185">Reference proteome</keyword>
<keyword evidence="3 7" id="KW-0067">ATP-binding</keyword>
<dbReference type="GO" id="GO:0005524">
    <property type="term" value="F:ATP binding"/>
    <property type="evidence" value="ECO:0007669"/>
    <property type="project" value="UniProtKB-UniRule"/>
</dbReference>
<accession>A0AA36GBF8</accession>
<keyword evidence="6" id="KW-0963">Cytoplasm</keyword>
<evidence type="ECO:0000256" key="1">
    <source>
        <dbReference type="ARBA" id="ARBA00004245"/>
    </source>
</evidence>
<comment type="caution">
    <text evidence="11">The sequence shown here is derived from an EMBL/GenBank/DDBJ whole genome shotgun (WGS) entry which is preliminary data.</text>
</comment>